<evidence type="ECO:0000313" key="3">
    <source>
        <dbReference type="Proteomes" id="UP000186551"/>
    </source>
</evidence>
<evidence type="ECO:0008006" key="4">
    <source>
        <dbReference type="Google" id="ProtNLM"/>
    </source>
</evidence>
<protein>
    <recommendedName>
        <fullName evidence="4">DUF4625 domain-containing protein</fullName>
    </recommendedName>
</protein>
<dbReference type="InterPro" id="IPR013783">
    <property type="entry name" value="Ig-like_fold"/>
</dbReference>
<dbReference type="PROSITE" id="PS51257">
    <property type="entry name" value="PROKAR_LIPOPROTEIN"/>
    <property type="match status" value="1"/>
</dbReference>
<feature type="signal peptide" evidence="1">
    <location>
        <begin position="1"/>
        <end position="20"/>
    </location>
</feature>
<accession>A0A1Q5P8D8</accession>
<evidence type="ECO:0000256" key="1">
    <source>
        <dbReference type="SAM" id="SignalP"/>
    </source>
</evidence>
<comment type="caution">
    <text evidence="2">The sequence shown here is derived from an EMBL/GenBank/DDBJ whole genome shotgun (WGS) entry which is preliminary data.</text>
</comment>
<dbReference type="RefSeq" id="WP_073855151.1">
    <property type="nucleotide sequence ID" value="NZ_LVWA01000013.1"/>
</dbReference>
<feature type="chain" id="PRO_5012072663" description="DUF4625 domain-containing protein" evidence="1">
    <location>
        <begin position="21"/>
        <end position="133"/>
    </location>
</feature>
<dbReference type="AlphaFoldDB" id="A0A1Q5P8D8"/>
<keyword evidence="1" id="KW-0732">Signal</keyword>
<reference evidence="2 3" key="1">
    <citation type="submission" date="2016-03" db="EMBL/GenBank/DDBJ databases">
        <title>Genome sequence of Pontibacter sp. nov., of the family cytophagaceae, isolated from marine sediment of the Yellow Sea, China.</title>
        <authorList>
            <person name="Zhang G."/>
            <person name="Zhang R."/>
        </authorList>
    </citation>
    <scope>NUCLEOTIDE SEQUENCE [LARGE SCALE GENOMIC DNA]</scope>
    <source>
        <strain evidence="2 3">S10-8</strain>
    </source>
</reference>
<name>A0A1Q5P8D8_9BACT</name>
<sequence>MKLKTLLASMVAVVTFTACEDIFEGGSLQPDGSTPSLTINNPGKNQAITAAGGLRVNITAVDKDNVENLNFTLRGETAEKAVLNFSMQPGKRVVEFDTTVNVSGIAPGTYKLVVAATDKRTNLSTKEVTVNVK</sequence>
<organism evidence="2 3">
    <name type="scientific">Pontibacter flavimaris</name>
    <dbReference type="NCBI Taxonomy" id="1797110"/>
    <lineage>
        <taxon>Bacteria</taxon>
        <taxon>Pseudomonadati</taxon>
        <taxon>Bacteroidota</taxon>
        <taxon>Cytophagia</taxon>
        <taxon>Cytophagales</taxon>
        <taxon>Hymenobacteraceae</taxon>
        <taxon>Pontibacter</taxon>
    </lineage>
</organism>
<dbReference type="Proteomes" id="UP000186551">
    <property type="component" value="Unassembled WGS sequence"/>
</dbReference>
<dbReference type="EMBL" id="LVWA01000013">
    <property type="protein sequence ID" value="OKL38458.1"/>
    <property type="molecule type" value="Genomic_DNA"/>
</dbReference>
<evidence type="ECO:0000313" key="2">
    <source>
        <dbReference type="EMBL" id="OKL38458.1"/>
    </source>
</evidence>
<proteinExistence type="predicted"/>
<dbReference type="OrthoDB" id="852500at2"/>
<keyword evidence="3" id="KW-1185">Reference proteome</keyword>
<dbReference type="Gene3D" id="2.60.40.10">
    <property type="entry name" value="Immunoglobulins"/>
    <property type="match status" value="1"/>
</dbReference>
<gene>
    <name evidence="2" type="ORF">A3841_07005</name>
</gene>